<feature type="chain" id="PRO_5043002667" description="Peptidase S33 tripeptidyl aminopeptidase-like C-terminal domain-containing protein" evidence="4">
    <location>
        <begin position="18"/>
        <end position="584"/>
    </location>
</feature>
<dbReference type="Proteomes" id="UP001307849">
    <property type="component" value="Unassembled WGS sequence"/>
</dbReference>
<dbReference type="InterPro" id="IPR029058">
    <property type="entry name" value="AB_hydrolase_fold"/>
</dbReference>
<gene>
    <name evidence="7" type="ORF">TWF506_001635</name>
</gene>
<feature type="signal peptide" evidence="4">
    <location>
        <begin position="1"/>
        <end position="17"/>
    </location>
</feature>
<dbReference type="GO" id="GO:0016787">
    <property type="term" value="F:hydrolase activity"/>
    <property type="evidence" value="ECO:0007669"/>
    <property type="project" value="UniProtKB-KW"/>
</dbReference>
<evidence type="ECO:0000256" key="2">
    <source>
        <dbReference type="ARBA" id="ARBA00022801"/>
    </source>
</evidence>
<dbReference type="EMBL" id="JAVHJM010000001">
    <property type="protein sequence ID" value="KAK6521417.1"/>
    <property type="molecule type" value="Genomic_DNA"/>
</dbReference>
<keyword evidence="2" id="KW-0378">Hydrolase</keyword>
<comment type="caution">
    <text evidence="7">The sequence shown here is derived from an EMBL/GenBank/DDBJ whole genome shotgun (WGS) entry which is preliminary data.</text>
</comment>
<evidence type="ECO:0000313" key="7">
    <source>
        <dbReference type="EMBL" id="KAK6521417.1"/>
    </source>
</evidence>
<feature type="region of interest" description="Disordered" evidence="3">
    <location>
        <begin position="158"/>
        <end position="188"/>
    </location>
</feature>
<dbReference type="InterPro" id="IPR013595">
    <property type="entry name" value="Pept_S33_TAP-like_C"/>
</dbReference>
<evidence type="ECO:0000259" key="5">
    <source>
        <dbReference type="Pfam" id="PF00561"/>
    </source>
</evidence>
<evidence type="ECO:0000313" key="8">
    <source>
        <dbReference type="Proteomes" id="UP001307849"/>
    </source>
</evidence>
<protein>
    <recommendedName>
        <fullName evidence="9">Peptidase S33 tripeptidyl aminopeptidase-like C-terminal domain-containing protein</fullName>
    </recommendedName>
</protein>
<dbReference type="PANTHER" id="PTHR43248">
    <property type="entry name" value="2-SUCCINYL-6-HYDROXY-2,4-CYCLOHEXADIENE-1-CARBOXYLATE SYNTHASE"/>
    <property type="match status" value="1"/>
</dbReference>
<organism evidence="7 8">
    <name type="scientific">Arthrobotrys conoides</name>
    <dbReference type="NCBI Taxonomy" id="74498"/>
    <lineage>
        <taxon>Eukaryota</taxon>
        <taxon>Fungi</taxon>
        <taxon>Dikarya</taxon>
        <taxon>Ascomycota</taxon>
        <taxon>Pezizomycotina</taxon>
        <taxon>Orbiliomycetes</taxon>
        <taxon>Orbiliales</taxon>
        <taxon>Orbiliaceae</taxon>
        <taxon>Arthrobotrys</taxon>
    </lineage>
</organism>
<feature type="domain" description="AB hydrolase-1" evidence="5">
    <location>
        <begin position="99"/>
        <end position="297"/>
    </location>
</feature>
<evidence type="ECO:0000259" key="6">
    <source>
        <dbReference type="Pfam" id="PF08386"/>
    </source>
</evidence>
<dbReference type="Pfam" id="PF00561">
    <property type="entry name" value="Abhydrolase_1"/>
    <property type="match status" value="1"/>
</dbReference>
<dbReference type="InterPro" id="IPR000073">
    <property type="entry name" value="AB_hydrolase_1"/>
</dbReference>
<sequence>MVQKVLLALTLLGTANGFGNPLNHLLYKRQGPQGRLFANIPASVDLEWHSCGTGAIESKYECARLSVPLDYKRPENGLRAIVPILKYSAESNVPYKGSVLYNPGGPGQPVAELIYLESFVENLRSEAVGPGWDILLFDPRGIGYSIPRGACDITPGTFIPERQNATTLPTGTTLTGSNSRRRRRAPTFPPNNDEVVFNMLIPDDPPSRKTIAFAEADSWSLACKEHVSQYNQAGPHMNTAVVATDMLSIAQALAREKKEESIIVNYYGTSYGTLLGQYFATLYPDNVGRFYLDGVVDADTWVTQDAANTSIIHVDKIWSKFFSECYDAGPTKCSMFTGRNSHAIRDRFNAITAKLNATKYELEGSPLAPTIKSSLWTIKGLAFGGGYGPKFIWPLLAGYIVSVEKLLASIDSAGPDSEASRKAFSEFQKKAEPVVDVFAKLSESFYQVACTDGRDLRGVEITDADWKAWKDVSKIIGHYKLAERIKCTKWQIRPSWEWYGPVGGKTRTPILFAGTTLDLITPLKNSEKARTLFKGAKMLYVDEIMHTVSGTNNKCAARHVLAYFQNGTLPGHDNRCKGETVIFG</sequence>
<dbReference type="Pfam" id="PF08386">
    <property type="entry name" value="Abhydrolase_4"/>
    <property type="match status" value="1"/>
</dbReference>
<accession>A0AAN8RRG3</accession>
<feature type="domain" description="Peptidase S33 tripeptidyl aminopeptidase-like C-terminal" evidence="6">
    <location>
        <begin position="475"/>
        <end position="576"/>
    </location>
</feature>
<proteinExistence type="inferred from homology"/>
<reference evidence="7 8" key="1">
    <citation type="submission" date="2019-10" db="EMBL/GenBank/DDBJ databases">
        <authorList>
            <person name="Palmer J.M."/>
        </authorList>
    </citation>
    <scope>NUCLEOTIDE SEQUENCE [LARGE SCALE GENOMIC DNA]</scope>
    <source>
        <strain evidence="7 8">TWF506</strain>
    </source>
</reference>
<dbReference type="Gene3D" id="3.40.50.1820">
    <property type="entry name" value="alpha/beta hydrolase"/>
    <property type="match status" value="1"/>
</dbReference>
<dbReference type="SUPFAM" id="SSF53474">
    <property type="entry name" value="alpha/beta-Hydrolases"/>
    <property type="match status" value="1"/>
</dbReference>
<keyword evidence="8" id="KW-1185">Reference proteome</keyword>
<comment type="similarity">
    <text evidence="1">Belongs to the peptidase S33 family.</text>
</comment>
<dbReference type="AlphaFoldDB" id="A0AAN8RRG3"/>
<name>A0AAN8RRG3_9PEZI</name>
<evidence type="ECO:0000256" key="4">
    <source>
        <dbReference type="SAM" id="SignalP"/>
    </source>
</evidence>
<dbReference type="InterPro" id="IPR051601">
    <property type="entry name" value="Serine_prot/Carboxylest_S33"/>
</dbReference>
<evidence type="ECO:0008006" key="9">
    <source>
        <dbReference type="Google" id="ProtNLM"/>
    </source>
</evidence>
<feature type="compositionally biased region" description="Low complexity" evidence="3">
    <location>
        <begin position="166"/>
        <end position="176"/>
    </location>
</feature>
<keyword evidence="4" id="KW-0732">Signal</keyword>
<dbReference type="PANTHER" id="PTHR43248:SF25">
    <property type="entry name" value="AB HYDROLASE-1 DOMAIN-CONTAINING PROTEIN-RELATED"/>
    <property type="match status" value="1"/>
</dbReference>
<evidence type="ECO:0000256" key="3">
    <source>
        <dbReference type="SAM" id="MobiDB-lite"/>
    </source>
</evidence>
<evidence type="ECO:0000256" key="1">
    <source>
        <dbReference type="ARBA" id="ARBA00010088"/>
    </source>
</evidence>